<dbReference type="PATRIC" id="fig|1348774.3.peg.2313"/>
<keyword evidence="3" id="KW-1185">Reference proteome</keyword>
<dbReference type="EMBL" id="CP011770">
    <property type="protein sequence ID" value="AKM10360.1"/>
    <property type="molecule type" value="Genomic_DNA"/>
</dbReference>
<gene>
    <name evidence="2" type="ORF">AB433_10975</name>
</gene>
<protein>
    <submittedName>
        <fullName evidence="2">Uncharacterized protein</fullName>
    </submittedName>
</protein>
<evidence type="ECO:0000313" key="3">
    <source>
        <dbReference type="Proteomes" id="UP000035287"/>
    </source>
</evidence>
<dbReference type="KEGG" id="cna:AB433_10975"/>
<evidence type="ECO:0000313" key="2">
    <source>
        <dbReference type="EMBL" id="AKM10360.1"/>
    </source>
</evidence>
<dbReference type="Proteomes" id="UP000035287">
    <property type="component" value="Chromosome"/>
</dbReference>
<sequence length="93" mass="10551">MLPLVEFGPIRDIYRVAFRDTFRDIFPRARCRSSPCGFPGSIGFARSDQGNAIHWPGQRDGCRPINQAENEGPDDWGRDHQPQEIDAVWPVLA</sequence>
<organism evidence="2 3">
    <name type="scientific">Croceicoccus naphthovorans</name>
    <dbReference type="NCBI Taxonomy" id="1348774"/>
    <lineage>
        <taxon>Bacteria</taxon>
        <taxon>Pseudomonadati</taxon>
        <taxon>Pseudomonadota</taxon>
        <taxon>Alphaproteobacteria</taxon>
        <taxon>Sphingomonadales</taxon>
        <taxon>Erythrobacteraceae</taxon>
        <taxon>Croceicoccus</taxon>
    </lineage>
</organism>
<dbReference type="AlphaFoldDB" id="A0A0G3XFQ1"/>
<evidence type="ECO:0000256" key="1">
    <source>
        <dbReference type="SAM" id="MobiDB-lite"/>
    </source>
</evidence>
<reference evidence="2 3" key="1">
    <citation type="submission" date="2015-06" db="EMBL/GenBank/DDBJ databases">
        <authorList>
            <person name="Zeng Y."/>
            <person name="Huang Y."/>
        </authorList>
    </citation>
    <scope>NUCLEOTIDE SEQUENCE [LARGE SCALE GENOMIC DNA]</scope>
    <source>
        <strain evidence="2 3">PQ-2</strain>
    </source>
</reference>
<proteinExistence type="predicted"/>
<name>A0A0G3XFQ1_9SPHN</name>
<feature type="region of interest" description="Disordered" evidence="1">
    <location>
        <begin position="56"/>
        <end position="93"/>
    </location>
</feature>
<accession>A0A0G3XFQ1</accession>